<dbReference type="InterPro" id="IPR015867">
    <property type="entry name" value="N-reg_PII/ATP_PRibTrfase_C"/>
</dbReference>
<keyword evidence="3 6" id="KW-0812">Transmembrane</keyword>
<evidence type="ECO:0000313" key="8">
    <source>
        <dbReference type="EMBL" id="KIL77628.1"/>
    </source>
</evidence>
<evidence type="ECO:0000259" key="7">
    <source>
        <dbReference type="Pfam" id="PF10035"/>
    </source>
</evidence>
<evidence type="ECO:0000256" key="2">
    <source>
        <dbReference type="ARBA" id="ARBA00022475"/>
    </source>
</evidence>
<dbReference type="PANTHER" id="PTHR33545">
    <property type="entry name" value="UPF0750 MEMBRANE PROTEIN YITT-RELATED"/>
    <property type="match status" value="1"/>
</dbReference>
<feature type="transmembrane region" description="Helical" evidence="6">
    <location>
        <begin position="58"/>
        <end position="78"/>
    </location>
</feature>
<dbReference type="InterPro" id="IPR051461">
    <property type="entry name" value="UPF0750_membrane"/>
</dbReference>
<dbReference type="Proteomes" id="UP000031982">
    <property type="component" value="Unassembled WGS sequence"/>
</dbReference>
<keyword evidence="5 6" id="KW-0472">Membrane</keyword>
<dbReference type="Pfam" id="PF02588">
    <property type="entry name" value="YitT_membrane"/>
    <property type="match status" value="1"/>
</dbReference>
<evidence type="ECO:0000313" key="9">
    <source>
        <dbReference type="Proteomes" id="UP000031982"/>
    </source>
</evidence>
<reference evidence="8 9" key="1">
    <citation type="submission" date="2015-01" db="EMBL/GenBank/DDBJ databases">
        <title>Genome Assembly of Bacillus badius MTCC 1458.</title>
        <authorList>
            <person name="Verma A."/>
            <person name="Khatri I."/>
            <person name="Mual P."/>
            <person name="Subramanian S."/>
            <person name="Krishnamurthi S."/>
        </authorList>
    </citation>
    <scope>NUCLEOTIDE SEQUENCE [LARGE SCALE GENOMIC DNA]</scope>
    <source>
        <strain evidence="8 9">MTCC 1458</strain>
    </source>
</reference>
<dbReference type="InterPro" id="IPR019264">
    <property type="entry name" value="DUF2179"/>
</dbReference>
<protein>
    <submittedName>
        <fullName evidence="8">Arginine/ornithine antiporter ArcD</fullName>
    </submittedName>
</protein>
<dbReference type="Gene3D" id="3.30.70.120">
    <property type="match status" value="1"/>
</dbReference>
<feature type="transmembrane region" description="Helical" evidence="6">
    <location>
        <begin position="12"/>
        <end position="38"/>
    </location>
</feature>
<keyword evidence="4 6" id="KW-1133">Transmembrane helix</keyword>
<feature type="transmembrane region" description="Helical" evidence="6">
    <location>
        <begin position="155"/>
        <end position="176"/>
    </location>
</feature>
<feature type="transmembrane region" description="Helical" evidence="6">
    <location>
        <begin position="85"/>
        <end position="106"/>
    </location>
</feature>
<name>A0ABR5ATX8_BACBA</name>
<accession>A0ABR5ATX8</accession>
<feature type="domain" description="DUF2179" evidence="7">
    <location>
        <begin position="225"/>
        <end position="279"/>
    </location>
</feature>
<dbReference type="PIRSF" id="PIRSF006483">
    <property type="entry name" value="Membrane_protein_YitT"/>
    <property type="match status" value="1"/>
</dbReference>
<dbReference type="Pfam" id="PF10035">
    <property type="entry name" value="DUF2179"/>
    <property type="match status" value="1"/>
</dbReference>
<organism evidence="8 9">
    <name type="scientific">Bacillus badius</name>
    <dbReference type="NCBI Taxonomy" id="1455"/>
    <lineage>
        <taxon>Bacteria</taxon>
        <taxon>Bacillati</taxon>
        <taxon>Bacillota</taxon>
        <taxon>Bacilli</taxon>
        <taxon>Bacillales</taxon>
        <taxon>Bacillaceae</taxon>
        <taxon>Pseudobacillus</taxon>
    </lineage>
</organism>
<feature type="transmembrane region" description="Helical" evidence="6">
    <location>
        <begin position="112"/>
        <end position="134"/>
    </location>
</feature>
<dbReference type="EMBL" id="JXLP01000013">
    <property type="protein sequence ID" value="KIL77628.1"/>
    <property type="molecule type" value="Genomic_DNA"/>
</dbReference>
<gene>
    <name evidence="8" type="ORF">SD77_1301</name>
</gene>
<proteinExistence type="predicted"/>
<keyword evidence="2" id="KW-1003">Cell membrane</keyword>
<dbReference type="PANTHER" id="PTHR33545:SF5">
    <property type="entry name" value="UPF0750 MEMBRANE PROTEIN YITT"/>
    <property type="match status" value="1"/>
</dbReference>
<evidence type="ECO:0000256" key="6">
    <source>
        <dbReference type="SAM" id="Phobius"/>
    </source>
</evidence>
<evidence type="ECO:0000256" key="5">
    <source>
        <dbReference type="ARBA" id="ARBA00023136"/>
    </source>
</evidence>
<comment type="caution">
    <text evidence="8">The sequence shown here is derived from an EMBL/GenBank/DDBJ whole genome shotgun (WGS) entry which is preliminary data.</text>
</comment>
<dbReference type="InterPro" id="IPR003740">
    <property type="entry name" value="YitT"/>
</dbReference>
<sequence length="284" mass="31011">MVKESVWSVTKKVIMVVIGAFLNALSMNFFLIPANVYASGFQGVAQLLSNIFTSFTPISISVGFLLVLLNIPVAILGWMKVGKSFTIFSFLSVVITTIFLELIPVKALSEDIILNAVFGGVIGATGVGLTLKWGASTGGLDIVAMILSRMKDRPIGNYFLIMNGVIIALAGLIFGWEKALYTLVALYVSTRVVDAIHTRHAKLTAMIITDKSEEVKTAIHAKLVRGITVVPAKGAFSGKEREMLIIVITRYELYDLERILKEVDPNAFTNIVETAGIFGFFRKE</sequence>
<evidence type="ECO:0000256" key="1">
    <source>
        <dbReference type="ARBA" id="ARBA00004651"/>
    </source>
</evidence>
<dbReference type="CDD" id="cd16380">
    <property type="entry name" value="YitT_C"/>
    <property type="match status" value="1"/>
</dbReference>
<evidence type="ECO:0000256" key="3">
    <source>
        <dbReference type="ARBA" id="ARBA00022692"/>
    </source>
</evidence>
<comment type="subcellular location">
    <subcellularLocation>
        <location evidence="1">Cell membrane</location>
        <topology evidence="1">Multi-pass membrane protein</topology>
    </subcellularLocation>
</comment>
<evidence type="ECO:0000256" key="4">
    <source>
        <dbReference type="ARBA" id="ARBA00022989"/>
    </source>
</evidence>
<keyword evidence="9" id="KW-1185">Reference proteome</keyword>